<evidence type="ECO:0000313" key="10">
    <source>
        <dbReference type="Proteomes" id="UP000002725"/>
    </source>
</evidence>
<accession>B4S3B4</accession>
<evidence type="ECO:0000256" key="2">
    <source>
        <dbReference type="ARBA" id="ARBA00022491"/>
    </source>
</evidence>
<comment type="cofactor">
    <cofactor evidence="8">
        <name>Mn(2+)</name>
        <dbReference type="ChEBI" id="CHEBI:29035"/>
    </cofactor>
    <cofactor evidence="8">
        <name>Fe(2+)</name>
        <dbReference type="ChEBI" id="CHEBI:29033"/>
    </cofactor>
    <text evidence="8">Binds 1 Mn(2+) or Fe(2+) ion per subunit.</text>
</comment>
<keyword evidence="8" id="KW-0408">Iron</keyword>
<organism evidence="9 10">
    <name type="scientific">Prosthecochloris aestuarii (strain DSM 271 / SK 413)</name>
    <dbReference type="NCBI Taxonomy" id="290512"/>
    <lineage>
        <taxon>Bacteria</taxon>
        <taxon>Pseudomonadati</taxon>
        <taxon>Chlorobiota</taxon>
        <taxon>Chlorobiia</taxon>
        <taxon>Chlorobiales</taxon>
        <taxon>Chlorobiaceae</taxon>
        <taxon>Prosthecochloris</taxon>
    </lineage>
</organism>
<dbReference type="InterPro" id="IPR036390">
    <property type="entry name" value="WH_DNA-bd_sf"/>
</dbReference>
<dbReference type="EMBL" id="CP001108">
    <property type="protein sequence ID" value="ACF45208.1"/>
    <property type="molecule type" value="Genomic_DNA"/>
</dbReference>
<evidence type="ECO:0000256" key="7">
    <source>
        <dbReference type="PIRSR" id="PIRSR602481-1"/>
    </source>
</evidence>
<dbReference type="GO" id="GO:0003700">
    <property type="term" value="F:DNA-binding transcription factor activity"/>
    <property type="evidence" value="ECO:0007669"/>
    <property type="project" value="InterPro"/>
</dbReference>
<dbReference type="HOGENOM" id="CLU_096072_4_2_10"/>
<dbReference type="Pfam" id="PF01475">
    <property type="entry name" value="FUR"/>
    <property type="match status" value="1"/>
</dbReference>
<dbReference type="InterPro" id="IPR002481">
    <property type="entry name" value="FUR"/>
</dbReference>
<keyword evidence="3 7" id="KW-0862">Zinc</keyword>
<reference evidence="9" key="1">
    <citation type="submission" date="2008-06" db="EMBL/GenBank/DDBJ databases">
        <title>Complete sequence of chromosome of Prosthecochloris aestuarii DSM 271.</title>
        <authorList>
            <consortium name="US DOE Joint Genome Institute"/>
            <person name="Lucas S."/>
            <person name="Copeland A."/>
            <person name="Lapidus A."/>
            <person name="Glavina del Rio T."/>
            <person name="Dalin E."/>
            <person name="Tice H."/>
            <person name="Bruce D."/>
            <person name="Goodwin L."/>
            <person name="Pitluck S."/>
            <person name="Schmutz J."/>
            <person name="Larimer F."/>
            <person name="Land M."/>
            <person name="Hauser L."/>
            <person name="Kyrpides N."/>
            <person name="Anderson I."/>
            <person name="Liu Z."/>
            <person name="Li T."/>
            <person name="Zhao F."/>
            <person name="Overmann J."/>
            <person name="Bryant D.A."/>
            <person name="Richardson P."/>
        </authorList>
    </citation>
    <scope>NUCLEOTIDE SEQUENCE [LARGE SCALE GENOMIC DNA]</scope>
    <source>
        <strain evidence="9">DSM 271</strain>
    </source>
</reference>
<evidence type="ECO:0000256" key="8">
    <source>
        <dbReference type="PIRSR" id="PIRSR602481-2"/>
    </source>
</evidence>
<dbReference type="CDD" id="cd07153">
    <property type="entry name" value="Fur_like"/>
    <property type="match status" value="1"/>
</dbReference>
<dbReference type="KEGG" id="paa:Paes_0149"/>
<dbReference type="Gene3D" id="1.10.10.10">
    <property type="entry name" value="Winged helix-like DNA-binding domain superfamily/Winged helix DNA-binding domain"/>
    <property type="match status" value="1"/>
</dbReference>
<feature type="binding site" evidence="7">
    <location>
        <position position="128"/>
    </location>
    <ligand>
        <name>Zn(2+)</name>
        <dbReference type="ChEBI" id="CHEBI:29105"/>
    </ligand>
</feature>
<dbReference type="SUPFAM" id="SSF46785">
    <property type="entry name" value="Winged helix' DNA-binding domain"/>
    <property type="match status" value="1"/>
</dbReference>
<evidence type="ECO:0000256" key="3">
    <source>
        <dbReference type="ARBA" id="ARBA00022833"/>
    </source>
</evidence>
<keyword evidence="7" id="KW-0479">Metal-binding</keyword>
<dbReference type="GO" id="GO:0000976">
    <property type="term" value="F:transcription cis-regulatory region binding"/>
    <property type="evidence" value="ECO:0007669"/>
    <property type="project" value="TreeGrafter"/>
</dbReference>
<name>B4S3B4_PROA2</name>
<dbReference type="RefSeq" id="WP_012504745.1">
    <property type="nucleotide sequence ID" value="NC_011059.1"/>
</dbReference>
<dbReference type="eggNOG" id="COG0735">
    <property type="taxonomic scope" value="Bacteria"/>
</dbReference>
<protein>
    <submittedName>
        <fullName evidence="9">Ferric uptake regulator, Fur family</fullName>
    </submittedName>
</protein>
<keyword evidence="2" id="KW-0678">Repressor</keyword>
<feature type="binding site" evidence="7">
    <location>
        <position position="131"/>
    </location>
    <ligand>
        <name>Zn(2+)</name>
        <dbReference type="ChEBI" id="CHEBI:29105"/>
    </ligand>
</feature>
<dbReference type="PANTHER" id="PTHR33202">
    <property type="entry name" value="ZINC UPTAKE REGULATION PROTEIN"/>
    <property type="match status" value="1"/>
</dbReference>
<comment type="similarity">
    <text evidence="1">Belongs to the Fur family.</text>
</comment>
<dbReference type="STRING" id="290512.Paes_0149"/>
<dbReference type="Proteomes" id="UP000002725">
    <property type="component" value="Chromosome"/>
</dbReference>
<evidence type="ECO:0000256" key="6">
    <source>
        <dbReference type="ARBA" id="ARBA00023163"/>
    </source>
</evidence>
<evidence type="ECO:0000313" key="9">
    <source>
        <dbReference type="EMBL" id="ACF45208.1"/>
    </source>
</evidence>
<keyword evidence="4" id="KW-0805">Transcription regulation</keyword>
<keyword evidence="10" id="KW-1185">Reference proteome</keyword>
<gene>
    <name evidence="9" type="ordered locus">Paes_0149</name>
</gene>
<dbReference type="InterPro" id="IPR036388">
    <property type="entry name" value="WH-like_DNA-bd_sf"/>
</dbReference>
<evidence type="ECO:0000256" key="1">
    <source>
        <dbReference type="ARBA" id="ARBA00007957"/>
    </source>
</evidence>
<dbReference type="GO" id="GO:0045892">
    <property type="term" value="P:negative regulation of DNA-templated transcription"/>
    <property type="evidence" value="ECO:0007669"/>
    <property type="project" value="TreeGrafter"/>
</dbReference>
<sequence>MNQERSGKPYRNSRQRTRLLEILRSTDSHPTAAWLYDQLKPEFPALSLGTVYRNLTTLIDQGLAKKIDSGSTFDRFEAKTTPHYHLICRTCGSITDFEKPLFTDLNEVVSSSTDFVIESHRIDFYGICPLCRKENRNHS</sequence>
<proteinExistence type="inferred from homology"/>
<keyword evidence="5" id="KW-0238">DNA-binding</keyword>
<feature type="binding site" evidence="7">
    <location>
        <position position="88"/>
    </location>
    <ligand>
        <name>Zn(2+)</name>
        <dbReference type="ChEBI" id="CHEBI:29105"/>
    </ligand>
</feature>
<dbReference type="Gene3D" id="3.30.1490.190">
    <property type="match status" value="1"/>
</dbReference>
<dbReference type="GO" id="GO:0008270">
    <property type="term" value="F:zinc ion binding"/>
    <property type="evidence" value="ECO:0007669"/>
    <property type="project" value="TreeGrafter"/>
</dbReference>
<keyword evidence="6" id="KW-0804">Transcription</keyword>
<evidence type="ECO:0000256" key="4">
    <source>
        <dbReference type="ARBA" id="ARBA00023015"/>
    </source>
</evidence>
<feature type="binding site" evidence="8">
    <location>
        <position position="120"/>
    </location>
    <ligand>
        <name>Fe cation</name>
        <dbReference type="ChEBI" id="CHEBI:24875"/>
    </ligand>
</feature>
<dbReference type="AlphaFoldDB" id="B4S3B4"/>
<dbReference type="GO" id="GO:1900376">
    <property type="term" value="P:regulation of secondary metabolite biosynthetic process"/>
    <property type="evidence" value="ECO:0007669"/>
    <property type="project" value="TreeGrafter"/>
</dbReference>
<dbReference type="InterPro" id="IPR043135">
    <property type="entry name" value="Fur_C"/>
</dbReference>
<feature type="binding site" evidence="7">
    <location>
        <position position="91"/>
    </location>
    <ligand>
        <name>Zn(2+)</name>
        <dbReference type="ChEBI" id="CHEBI:29105"/>
    </ligand>
</feature>
<comment type="cofactor">
    <cofactor evidence="7">
        <name>Zn(2+)</name>
        <dbReference type="ChEBI" id="CHEBI:29105"/>
    </cofactor>
    <text evidence="7">Binds 1 zinc ion per subunit.</text>
</comment>
<evidence type="ECO:0000256" key="5">
    <source>
        <dbReference type="ARBA" id="ARBA00023125"/>
    </source>
</evidence>
<dbReference type="PANTHER" id="PTHR33202:SF7">
    <property type="entry name" value="FERRIC UPTAKE REGULATION PROTEIN"/>
    <property type="match status" value="1"/>
</dbReference>